<organism evidence="1 2">
    <name type="scientific">Pseudomonas denitrificans</name>
    <dbReference type="NCBI Taxonomy" id="43306"/>
    <lineage>
        <taxon>Bacteria</taxon>
        <taxon>Pseudomonadati</taxon>
        <taxon>Pseudomonadota</taxon>
        <taxon>Gammaproteobacteria</taxon>
        <taxon>Pseudomonadales</taxon>
        <taxon>Pseudomonadaceae</taxon>
        <taxon>Halopseudomonas</taxon>
    </lineage>
</organism>
<reference evidence="1 2" key="1">
    <citation type="submission" date="2019-09" db="EMBL/GenBank/DDBJ databases">
        <title>Prosopis cineraria nodule microbiome.</title>
        <authorList>
            <person name="Chaluvadi S.R."/>
            <person name="Ali R."/>
            <person name="Wang X."/>
        </authorList>
    </citation>
    <scope>NUCLEOTIDE SEQUENCE [LARGE SCALE GENOMIC DNA]</scope>
    <source>
        <strain evidence="1 2">BG1</strain>
    </source>
</reference>
<gene>
    <name evidence="1" type="ORF">F1C79_27905</name>
</gene>
<keyword evidence="2" id="KW-1185">Reference proteome</keyword>
<dbReference type="Proteomes" id="UP000326659">
    <property type="component" value="Chromosome"/>
</dbReference>
<evidence type="ECO:0000313" key="1">
    <source>
        <dbReference type="EMBL" id="QEY75143.1"/>
    </source>
</evidence>
<protein>
    <submittedName>
        <fullName evidence="1">Uncharacterized protein</fullName>
    </submittedName>
</protein>
<dbReference type="KEGG" id="pden:F1C79_27905"/>
<sequence>MISISPGTVSDFLDELTDLEENQIPFAAALALTRTAQAVEKVLVTSMRTVFDRPTPYTLNSLRVFPATKEKLVARVWMKDESVKAEPATRWLTPEIYGGDRRTKRVERQLRERGILPEGKYVVPGAGAKLDKYGNMNRGQVTKALSGIGGYTQQGYDANATDSARSVKKGNYRRYFVMHGSDRQPIGIAERTAKGKDGLAMILAFVSKPTYRKTFGFHQIAQREAEARLRGEAEKAVAEARRTRR</sequence>
<dbReference type="EMBL" id="CP043626">
    <property type="protein sequence ID" value="QEY75143.1"/>
    <property type="molecule type" value="Genomic_DNA"/>
</dbReference>
<dbReference type="OrthoDB" id="6871774at2"/>
<accession>A0A9X7R6Z6</accession>
<dbReference type="RefSeq" id="WP_151189202.1">
    <property type="nucleotide sequence ID" value="NZ_CP043626.1"/>
</dbReference>
<evidence type="ECO:0000313" key="2">
    <source>
        <dbReference type="Proteomes" id="UP000326659"/>
    </source>
</evidence>
<name>A0A9X7R6Z6_PSEDE</name>
<dbReference type="AlphaFoldDB" id="A0A9X7R6Z6"/>
<proteinExistence type="predicted"/>